<evidence type="ECO:0000313" key="1">
    <source>
        <dbReference type="EMBL" id="KAK7390034.1"/>
    </source>
</evidence>
<proteinExistence type="predicted"/>
<dbReference type="Proteomes" id="UP001386955">
    <property type="component" value="Unassembled WGS sequence"/>
</dbReference>
<reference evidence="1 2" key="1">
    <citation type="submission" date="2024-01" db="EMBL/GenBank/DDBJ databases">
        <title>The genomes of 5 underutilized Papilionoideae crops provide insights into root nodulation and disease resistanc.</title>
        <authorList>
            <person name="Jiang F."/>
        </authorList>
    </citation>
    <scope>NUCLEOTIDE SEQUENCE [LARGE SCALE GENOMIC DNA]</scope>
    <source>
        <strain evidence="1">DUOXIRENSHENG_FW03</strain>
        <tissue evidence="1">Leaves</tissue>
    </source>
</reference>
<dbReference type="InterPro" id="IPR027417">
    <property type="entry name" value="P-loop_NTPase"/>
</dbReference>
<organism evidence="1 2">
    <name type="scientific">Psophocarpus tetragonolobus</name>
    <name type="common">Winged bean</name>
    <name type="synonym">Dolichos tetragonolobus</name>
    <dbReference type="NCBI Taxonomy" id="3891"/>
    <lineage>
        <taxon>Eukaryota</taxon>
        <taxon>Viridiplantae</taxon>
        <taxon>Streptophyta</taxon>
        <taxon>Embryophyta</taxon>
        <taxon>Tracheophyta</taxon>
        <taxon>Spermatophyta</taxon>
        <taxon>Magnoliopsida</taxon>
        <taxon>eudicotyledons</taxon>
        <taxon>Gunneridae</taxon>
        <taxon>Pentapetalae</taxon>
        <taxon>rosids</taxon>
        <taxon>fabids</taxon>
        <taxon>Fabales</taxon>
        <taxon>Fabaceae</taxon>
        <taxon>Papilionoideae</taxon>
        <taxon>50 kb inversion clade</taxon>
        <taxon>NPAAA clade</taxon>
        <taxon>indigoferoid/millettioid clade</taxon>
        <taxon>Phaseoleae</taxon>
        <taxon>Psophocarpus</taxon>
    </lineage>
</organism>
<name>A0AAN9S5Q4_PSOTE</name>
<evidence type="ECO:0000313" key="2">
    <source>
        <dbReference type="Proteomes" id="UP001386955"/>
    </source>
</evidence>
<comment type="caution">
    <text evidence="1">The sequence shown here is derived from an EMBL/GenBank/DDBJ whole genome shotgun (WGS) entry which is preliminary data.</text>
</comment>
<dbReference type="SUPFAM" id="SSF52540">
    <property type="entry name" value="P-loop containing nucleoside triphosphate hydrolases"/>
    <property type="match status" value="1"/>
</dbReference>
<protein>
    <submittedName>
        <fullName evidence="1">Uncharacterized protein</fullName>
    </submittedName>
</protein>
<dbReference type="EMBL" id="JAYMYS010000006">
    <property type="protein sequence ID" value="KAK7390034.1"/>
    <property type="molecule type" value="Genomic_DNA"/>
</dbReference>
<dbReference type="AlphaFoldDB" id="A0AAN9S5Q4"/>
<gene>
    <name evidence="1" type="ORF">VNO78_25332</name>
</gene>
<accession>A0AAN9S5Q4</accession>
<keyword evidence="2" id="KW-1185">Reference proteome</keyword>
<sequence length="171" mass="19300">MLASERSTVTAENFDKYVQLFVKVWPYLKLLLNLDFNTLGIPTENNDSQMNPKIKNPLVHHKYAMKTEEFDSSSLMKIEEPFAGSKILMISDSEQLLSSQMDGKEIPTFFVKALTEKEAEMMFKTMAEIGDGNSVFETLAAQIAQKCKALPMTIESLKGQTSQQCPSFQRS</sequence>